<comment type="catalytic activity">
    <reaction evidence="6">
        <text>L-lysyl-[protein] + 3 S-adenosyl-L-methionine = N(6),N(6),N(6)-trimethyl-L-lysyl-[protein] + 3 S-adenosyl-L-homocysteine + 3 H(+)</text>
        <dbReference type="Rhea" id="RHEA:54192"/>
        <dbReference type="Rhea" id="RHEA-COMP:9752"/>
        <dbReference type="Rhea" id="RHEA-COMP:13826"/>
        <dbReference type="ChEBI" id="CHEBI:15378"/>
        <dbReference type="ChEBI" id="CHEBI:29969"/>
        <dbReference type="ChEBI" id="CHEBI:57856"/>
        <dbReference type="ChEBI" id="CHEBI:59789"/>
        <dbReference type="ChEBI" id="CHEBI:61961"/>
    </reaction>
</comment>
<evidence type="ECO:0000313" key="8">
    <source>
        <dbReference type="Proteomes" id="UP000003874"/>
    </source>
</evidence>
<keyword evidence="7" id="KW-0687">Ribonucleoprotein</keyword>
<feature type="binding site" evidence="6">
    <location>
        <position position="155"/>
    </location>
    <ligand>
        <name>S-adenosyl-L-methionine</name>
        <dbReference type="ChEBI" id="CHEBI:59789"/>
    </ligand>
</feature>
<dbReference type="InterPro" id="IPR029063">
    <property type="entry name" value="SAM-dependent_MTases_sf"/>
</dbReference>
<evidence type="ECO:0000256" key="5">
    <source>
        <dbReference type="ARBA" id="ARBA00022691"/>
    </source>
</evidence>
<evidence type="ECO:0000256" key="2">
    <source>
        <dbReference type="ARBA" id="ARBA00022490"/>
    </source>
</evidence>
<organism evidence="7 8">
    <name type="scientific">Segatella salivae DSM 15606</name>
    <dbReference type="NCBI Taxonomy" id="888832"/>
    <lineage>
        <taxon>Bacteria</taxon>
        <taxon>Pseudomonadati</taxon>
        <taxon>Bacteroidota</taxon>
        <taxon>Bacteroidia</taxon>
        <taxon>Bacteroidales</taxon>
        <taxon>Prevotellaceae</taxon>
        <taxon>Segatella</taxon>
    </lineage>
</organism>
<evidence type="ECO:0000313" key="7">
    <source>
        <dbReference type="EMBL" id="EFV05654.1"/>
    </source>
</evidence>
<dbReference type="AlphaFoldDB" id="E6ML28"/>
<name>E6ML28_9BACT</name>
<dbReference type="NCBIfam" id="NF001785">
    <property type="entry name" value="PRK00517.2-2"/>
    <property type="match status" value="1"/>
</dbReference>
<comment type="subcellular location">
    <subcellularLocation>
        <location evidence="6">Cytoplasm</location>
    </subcellularLocation>
</comment>
<keyword evidence="5 6" id="KW-0949">S-adenosyl-L-methionine</keyword>
<evidence type="ECO:0000256" key="6">
    <source>
        <dbReference type="HAMAP-Rule" id="MF_00735"/>
    </source>
</evidence>
<sequence>MIGFSLFLYIFAVKLKFIMKYLEIEFSIDCNTNVAEDVRALLADAAGEAGCESFEDTPNGLRAYVQTDLWNENAMKEAINDFPIANVNIQYSVSDADDIDWNKEWEEQGFTPINIDNKLLICDAKKSLPDTKDDKIDHIFIDAKLAFGTGNHETTRMIVSTLLHFDLTDKRVLDCGCGTGILGIVALKYGAKSVVGYDIDEWSVENAKHNAEINNVENIEIYQGDANVLNHISGVFDIVLANINRNIILNDISTLKSVMHKGSLLILSGFYMADVPMILDHAKQLGLEEYGRKNEGEWACLVLTI</sequence>
<dbReference type="Gene3D" id="3.40.50.150">
    <property type="entry name" value="Vaccinia Virus protein VP39"/>
    <property type="match status" value="1"/>
</dbReference>
<proteinExistence type="inferred from homology"/>
<dbReference type="InterPro" id="IPR004498">
    <property type="entry name" value="Ribosomal_PrmA_MeTrfase"/>
</dbReference>
<dbReference type="GO" id="GO:0005840">
    <property type="term" value="C:ribosome"/>
    <property type="evidence" value="ECO:0007669"/>
    <property type="project" value="UniProtKB-KW"/>
</dbReference>
<comment type="function">
    <text evidence="6">Methylates ribosomal protein L11.</text>
</comment>
<accession>E6ML28</accession>
<dbReference type="PANTHER" id="PTHR43648:SF1">
    <property type="entry name" value="ELECTRON TRANSFER FLAVOPROTEIN BETA SUBUNIT LYSINE METHYLTRANSFERASE"/>
    <property type="match status" value="1"/>
</dbReference>
<comment type="caution">
    <text evidence="7">The sequence shown here is derived from an EMBL/GenBank/DDBJ whole genome shotgun (WGS) entry which is preliminary data.</text>
</comment>
<dbReference type="GO" id="GO:0032259">
    <property type="term" value="P:methylation"/>
    <property type="evidence" value="ECO:0007669"/>
    <property type="project" value="UniProtKB-KW"/>
</dbReference>
<reference evidence="7 8" key="1">
    <citation type="submission" date="2010-12" db="EMBL/GenBank/DDBJ databases">
        <authorList>
            <person name="Muzny D."/>
            <person name="Qin X."/>
            <person name="Deng J."/>
            <person name="Jiang H."/>
            <person name="Liu Y."/>
            <person name="Qu J."/>
            <person name="Song X.-Z."/>
            <person name="Zhang L."/>
            <person name="Thornton R."/>
            <person name="Coyle M."/>
            <person name="Francisco L."/>
            <person name="Jackson L."/>
            <person name="Javaid M."/>
            <person name="Korchina V."/>
            <person name="Kovar C."/>
            <person name="Mata R."/>
            <person name="Mathew T."/>
            <person name="Ngo R."/>
            <person name="Nguyen L."/>
            <person name="Nguyen N."/>
            <person name="Okwuonu G."/>
            <person name="Ongeri F."/>
            <person name="Pham C."/>
            <person name="Simmons D."/>
            <person name="Wilczek-Boney K."/>
            <person name="Hale W."/>
            <person name="Jakkamsetti A."/>
            <person name="Pham P."/>
            <person name="Ruth R."/>
            <person name="San Lucas F."/>
            <person name="Warren J."/>
            <person name="Zhang J."/>
            <person name="Zhao Z."/>
            <person name="Zhou C."/>
            <person name="Zhu D."/>
            <person name="Lee S."/>
            <person name="Bess C."/>
            <person name="Blankenburg K."/>
            <person name="Forbes L."/>
            <person name="Fu Q."/>
            <person name="Gubbala S."/>
            <person name="Hirani K."/>
            <person name="Jayaseelan J.C."/>
            <person name="Lara F."/>
            <person name="Munidasa M."/>
            <person name="Palculict T."/>
            <person name="Patil S."/>
            <person name="Pu L.-L."/>
            <person name="Saada N."/>
            <person name="Tang L."/>
            <person name="Weissenberger G."/>
            <person name="Zhu Y."/>
            <person name="Hemphill L."/>
            <person name="Shang Y."/>
            <person name="Youmans B."/>
            <person name="Ayvaz T."/>
            <person name="Ross M."/>
            <person name="Santibanez J."/>
            <person name="Aqrawi P."/>
            <person name="Gross S."/>
            <person name="Joshi V."/>
            <person name="Fowler G."/>
            <person name="Nazareth L."/>
            <person name="Reid J."/>
            <person name="Worley K."/>
            <person name="Petrosino J."/>
            <person name="Highlander S."/>
            <person name="Gibbs R."/>
        </authorList>
    </citation>
    <scope>NUCLEOTIDE SEQUENCE [LARGE SCALE GENOMIC DNA]</scope>
    <source>
        <strain evidence="7 8">DSM 15606</strain>
    </source>
</reference>
<keyword evidence="7" id="KW-0689">Ribosomal protein</keyword>
<dbReference type="HAMAP" id="MF_00735">
    <property type="entry name" value="Methyltr_PrmA"/>
    <property type="match status" value="1"/>
</dbReference>
<dbReference type="SUPFAM" id="SSF53335">
    <property type="entry name" value="S-adenosyl-L-methionine-dependent methyltransferases"/>
    <property type="match status" value="1"/>
</dbReference>
<dbReference type="GO" id="GO:0005737">
    <property type="term" value="C:cytoplasm"/>
    <property type="evidence" value="ECO:0007669"/>
    <property type="project" value="UniProtKB-SubCell"/>
</dbReference>
<keyword evidence="4 6" id="KW-0808">Transferase</keyword>
<comment type="similarity">
    <text evidence="1 6">Belongs to the methyltransferase superfamily. PrmA family.</text>
</comment>
<gene>
    <name evidence="6 7" type="primary">prmA</name>
    <name evidence="7" type="ORF">HMPREF9420_0195</name>
</gene>
<dbReference type="GO" id="GO:0016279">
    <property type="term" value="F:protein-lysine N-methyltransferase activity"/>
    <property type="evidence" value="ECO:0007669"/>
    <property type="project" value="RHEA"/>
</dbReference>
<dbReference type="CDD" id="cd02440">
    <property type="entry name" value="AdoMet_MTases"/>
    <property type="match status" value="1"/>
</dbReference>
<feature type="binding site" evidence="6">
    <location>
        <position position="176"/>
    </location>
    <ligand>
        <name>S-adenosyl-L-methionine</name>
        <dbReference type="ChEBI" id="CHEBI:59789"/>
    </ligand>
</feature>
<feature type="binding site" evidence="6">
    <location>
        <position position="242"/>
    </location>
    <ligand>
        <name>S-adenosyl-L-methionine</name>
        <dbReference type="ChEBI" id="CHEBI:59789"/>
    </ligand>
</feature>
<protein>
    <recommendedName>
        <fullName evidence="6">Ribosomal protein L11 methyltransferase</fullName>
        <shortName evidence="6">L11 Mtase</shortName>
        <ecNumber evidence="6">2.1.1.-</ecNumber>
    </recommendedName>
</protein>
<dbReference type="Proteomes" id="UP000003874">
    <property type="component" value="Unassembled WGS sequence"/>
</dbReference>
<evidence type="ECO:0000256" key="4">
    <source>
        <dbReference type="ARBA" id="ARBA00022679"/>
    </source>
</evidence>
<dbReference type="InterPro" id="IPR050078">
    <property type="entry name" value="Ribosomal_L11_MeTrfase_PrmA"/>
</dbReference>
<dbReference type="STRING" id="888832.HMPREF9420_0195"/>
<dbReference type="EC" id="2.1.1.-" evidence="6"/>
<dbReference type="eggNOG" id="COG2264">
    <property type="taxonomic scope" value="Bacteria"/>
</dbReference>
<feature type="binding site" evidence="6">
    <location>
        <position position="198"/>
    </location>
    <ligand>
        <name>S-adenosyl-L-methionine</name>
        <dbReference type="ChEBI" id="CHEBI:59789"/>
    </ligand>
</feature>
<keyword evidence="2 6" id="KW-0963">Cytoplasm</keyword>
<evidence type="ECO:0000256" key="1">
    <source>
        <dbReference type="ARBA" id="ARBA00009741"/>
    </source>
</evidence>
<dbReference type="EMBL" id="AEQO01000017">
    <property type="protein sequence ID" value="EFV05654.1"/>
    <property type="molecule type" value="Genomic_DNA"/>
</dbReference>
<keyword evidence="8" id="KW-1185">Reference proteome</keyword>
<keyword evidence="3 6" id="KW-0489">Methyltransferase</keyword>
<dbReference type="PANTHER" id="PTHR43648">
    <property type="entry name" value="ELECTRON TRANSFER FLAVOPROTEIN BETA SUBUNIT LYSINE METHYLTRANSFERASE"/>
    <property type="match status" value="1"/>
</dbReference>
<dbReference type="Pfam" id="PF06325">
    <property type="entry name" value="PrmA"/>
    <property type="match status" value="1"/>
</dbReference>
<dbReference type="HOGENOM" id="CLU_049382_0_0_10"/>
<evidence type="ECO:0000256" key="3">
    <source>
        <dbReference type="ARBA" id="ARBA00022603"/>
    </source>
</evidence>